<evidence type="ECO:0000313" key="2">
    <source>
        <dbReference type="Proteomes" id="UP000003566"/>
    </source>
</evidence>
<dbReference type="EMBL" id="AGXE01000036">
    <property type="protein sequence ID" value="EIY83896.1"/>
    <property type="molecule type" value="Genomic_DNA"/>
</dbReference>
<protein>
    <submittedName>
        <fullName evidence="1">Uncharacterized protein</fullName>
    </submittedName>
</protein>
<dbReference type="Proteomes" id="UP000003566">
    <property type="component" value="Unassembled WGS sequence"/>
</dbReference>
<dbReference type="HOGENOM" id="CLU_3180583_0_0_10"/>
<dbReference type="AlphaFoldDB" id="I9UMM7"/>
<accession>I9UMM7</accession>
<sequence length="46" mass="5363">MLQKVVSEKCVMLLFLFVIVPSHDTLLRQSMKSNDDDFCRSTDTDR</sequence>
<reference evidence="1 2" key="1">
    <citation type="submission" date="2012-02" db="EMBL/GenBank/DDBJ databases">
        <title>The Genome Sequence of Bacteroides xylanisolvens CL03T12C04.</title>
        <authorList>
            <consortium name="The Broad Institute Genome Sequencing Platform"/>
            <person name="Earl A."/>
            <person name="Ward D."/>
            <person name="Feldgarden M."/>
            <person name="Gevers D."/>
            <person name="Zitomersky N.L."/>
            <person name="Coyne M.J."/>
            <person name="Comstock L.E."/>
            <person name="Young S.K."/>
            <person name="Zeng Q."/>
            <person name="Gargeya S."/>
            <person name="Fitzgerald M."/>
            <person name="Haas B."/>
            <person name="Abouelleil A."/>
            <person name="Alvarado L."/>
            <person name="Arachchi H.M."/>
            <person name="Berlin A."/>
            <person name="Chapman S.B."/>
            <person name="Gearin G."/>
            <person name="Goldberg J."/>
            <person name="Griggs A."/>
            <person name="Gujja S."/>
            <person name="Hansen M."/>
            <person name="Heiman D."/>
            <person name="Howarth C."/>
            <person name="Larimer J."/>
            <person name="Lui A."/>
            <person name="MacDonald P.J.P."/>
            <person name="McCowen C."/>
            <person name="Montmayeur A."/>
            <person name="Murphy C."/>
            <person name="Neiman D."/>
            <person name="Pearson M."/>
            <person name="Priest M."/>
            <person name="Roberts A."/>
            <person name="Saif S."/>
            <person name="Shea T."/>
            <person name="Sisk P."/>
            <person name="Stolte C."/>
            <person name="Sykes S."/>
            <person name="Wortman J."/>
            <person name="Nusbaum C."/>
            <person name="Birren B."/>
        </authorList>
    </citation>
    <scope>NUCLEOTIDE SEQUENCE [LARGE SCALE GENOMIC DNA]</scope>
    <source>
        <strain evidence="1 2">CL03T12C04</strain>
    </source>
</reference>
<proteinExistence type="predicted"/>
<evidence type="ECO:0000313" key="1">
    <source>
        <dbReference type="EMBL" id="EIY83896.1"/>
    </source>
</evidence>
<gene>
    <name evidence="1" type="ORF">HMPREF1074_04639</name>
</gene>
<name>I9UMM7_9BACE</name>
<organism evidence="1 2">
    <name type="scientific">Bacteroides xylanisolvens CL03T12C04</name>
    <dbReference type="NCBI Taxonomy" id="997892"/>
    <lineage>
        <taxon>Bacteria</taxon>
        <taxon>Pseudomonadati</taxon>
        <taxon>Bacteroidota</taxon>
        <taxon>Bacteroidia</taxon>
        <taxon>Bacteroidales</taxon>
        <taxon>Bacteroidaceae</taxon>
        <taxon>Bacteroides</taxon>
    </lineage>
</organism>
<comment type="caution">
    <text evidence="1">The sequence shown here is derived from an EMBL/GenBank/DDBJ whole genome shotgun (WGS) entry which is preliminary data.</text>
</comment>